<protein>
    <submittedName>
        <fullName evidence="1">Uncharacterized protein</fullName>
    </submittedName>
</protein>
<dbReference type="AlphaFoldDB" id="A0A0A9AZS5"/>
<organism evidence="1">
    <name type="scientific">Arundo donax</name>
    <name type="common">Giant reed</name>
    <name type="synonym">Donax arundinaceus</name>
    <dbReference type="NCBI Taxonomy" id="35708"/>
    <lineage>
        <taxon>Eukaryota</taxon>
        <taxon>Viridiplantae</taxon>
        <taxon>Streptophyta</taxon>
        <taxon>Embryophyta</taxon>
        <taxon>Tracheophyta</taxon>
        <taxon>Spermatophyta</taxon>
        <taxon>Magnoliopsida</taxon>
        <taxon>Liliopsida</taxon>
        <taxon>Poales</taxon>
        <taxon>Poaceae</taxon>
        <taxon>PACMAD clade</taxon>
        <taxon>Arundinoideae</taxon>
        <taxon>Arundineae</taxon>
        <taxon>Arundo</taxon>
    </lineage>
</organism>
<proteinExistence type="predicted"/>
<accession>A0A0A9AZS5</accession>
<reference evidence="1" key="2">
    <citation type="journal article" date="2015" name="Data Brief">
        <title>Shoot transcriptome of the giant reed, Arundo donax.</title>
        <authorList>
            <person name="Barrero R.A."/>
            <person name="Guerrero F.D."/>
            <person name="Moolhuijzen P."/>
            <person name="Goolsby J.A."/>
            <person name="Tidwell J."/>
            <person name="Bellgard S.E."/>
            <person name="Bellgard M.I."/>
        </authorList>
    </citation>
    <scope>NUCLEOTIDE SEQUENCE</scope>
    <source>
        <tissue evidence="1">Shoot tissue taken approximately 20 cm above the soil surface</tissue>
    </source>
</reference>
<name>A0A0A9AZS5_ARUDO</name>
<evidence type="ECO:0000313" key="1">
    <source>
        <dbReference type="EMBL" id="JAD57244.1"/>
    </source>
</evidence>
<sequence>MRIIALVLGFQSYKLFPIDISYLLWLVGGTNQISAFES</sequence>
<reference evidence="1" key="1">
    <citation type="submission" date="2014-09" db="EMBL/GenBank/DDBJ databases">
        <authorList>
            <person name="Magalhaes I.L.F."/>
            <person name="Oliveira U."/>
            <person name="Santos F.R."/>
            <person name="Vidigal T.H.D.A."/>
            <person name="Brescovit A.D."/>
            <person name="Santos A.J."/>
        </authorList>
    </citation>
    <scope>NUCLEOTIDE SEQUENCE</scope>
    <source>
        <tissue evidence="1">Shoot tissue taken approximately 20 cm above the soil surface</tissue>
    </source>
</reference>
<dbReference type="EMBL" id="GBRH01240651">
    <property type="protein sequence ID" value="JAD57244.1"/>
    <property type="molecule type" value="Transcribed_RNA"/>
</dbReference>